<reference evidence="2 3" key="1">
    <citation type="submission" date="2017-09" db="EMBL/GenBank/DDBJ databases">
        <authorList>
            <person name="Ehlers B."/>
            <person name="Leendertz F.H."/>
        </authorList>
    </citation>
    <scope>NUCLEOTIDE SEQUENCE [LARGE SCALE GENOMIC DNA]</scope>
    <source>
        <strain evidence="2 3">CGMCC 4.6857</strain>
    </source>
</reference>
<name>A0A285IKT4_9ACTN</name>
<dbReference type="RefSeq" id="WP_097321878.1">
    <property type="nucleotide sequence ID" value="NZ_OBDY01000009.1"/>
</dbReference>
<keyword evidence="1" id="KW-1133">Transmembrane helix</keyword>
<dbReference type="EMBL" id="OBDY01000009">
    <property type="protein sequence ID" value="SNY48564.1"/>
    <property type="molecule type" value="Genomic_DNA"/>
</dbReference>
<keyword evidence="1" id="KW-0472">Membrane</keyword>
<feature type="transmembrane region" description="Helical" evidence="1">
    <location>
        <begin position="138"/>
        <end position="157"/>
    </location>
</feature>
<evidence type="ECO:0000256" key="1">
    <source>
        <dbReference type="SAM" id="Phobius"/>
    </source>
</evidence>
<organism evidence="2 3">
    <name type="scientific">Paractinoplanes atraurantiacus</name>
    <dbReference type="NCBI Taxonomy" id="1036182"/>
    <lineage>
        <taxon>Bacteria</taxon>
        <taxon>Bacillati</taxon>
        <taxon>Actinomycetota</taxon>
        <taxon>Actinomycetes</taxon>
        <taxon>Micromonosporales</taxon>
        <taxon>Micromonosporaceae</taxon>
        <taxon>Paractinoplanes</taxon>
    </lineage>
</organism>
<evidence type="ECO:0000313" key="3">
    <source>
        <dbReference type="Proteomes" id="UP000219612"/>
    </source>
</evidence>
<accession>A0A285IKT4</accession>
<keyword evidence="1" id="KW-0812">Transmembrane</keyword>
<feature type="transmembrane region" description="Helical" evidence="1">
    <location>
        <begin position="22"/>
        <end position="47"/>
    </location>
</feature>
<proteinExistence type="predicted"/>
<protein>
    <submittedName>
        <fullName evidence="2">Uncharacterized protein</fullName>
    </submittedName>
</protein>
<keyword evidence="3" id="KW-1185">Reference proteome</keyword>
<dbReference type="Proteomes" id="UP000219612">
    <property type="component" value="Unassembled WGS sequence"/>
</dbReference>
<feature type="transmembrane region" description="Helical" evidence="1">
    <location>
        <begin position="105"/>
        <end position="126"/>
    </location>
</feature>
<feature type="transmembrane region" description="Helical" evidence="1">
    <location>
        <begin position="59"/>
        <end position="85"/>
    </location>
</feature>
<evidence type="ECO:0000313" key="2">
    <source>
        <dbReference type="EMBL" id="SNY48564.1"/>
    </source>
</evidence>
<dbReference type="AlphaFoldDB" id="A0A285IKT4"/>
<gene>
    <name evidence="2" type="ORF">SAMN05421748_10931</name>
</gene>
<sequence length="165" mass="17381">MVGDDSADVSPTGTAQATWTEIYANILAAAIPATVVLFPVLMIGLLAERDVFAAIVWRGNVTALSLGLVPLLLPLLAFSVTFLVLHRLRGWGSQRAWRASCWSLLLLPAVPTTLGFAQAGLILAGVSAANRVRRAASVALSLALFFGGLTLGVLSWSDRGASKPW</sequence>